<evidence type="ECO:0000313" key="7">
    <source>
        <dbReference type="EMBL" id="OBZ86571.1"/>
    </source>
</evidence>
<evidence type="ECO:0000256" key="6">
    <source>
        <dbReference type="SAM" id="Phobius"/>
    </source>
</evidence>
<comment type="caution">
    <text evidence="7">The sequence shown here is derived from an EMBL/GenBank/DDBJ whole genome shotgun (WGS) entry which is preliminary data.</text>
</comment>
<protein>
    <recommendedName>
        <fullName evidence="9">SUR7 family protein pun1</fullName>
    </recommendedName>
</protein>
<evidence type="ECO:0000256" key="5">
    <source>
        <dbReference type="SAM" id="MobiDB-lite"/>
    </source>
</evidence>
<evidence type="ECO:0008006" key="9">
    <source>
        <dbReference type="Google" id="ProtNLM"/>
    </source>
</evidence>
<feature type="region of interest" description="Disordered" evidence="5">
    <location>
        <begin position="280"/>
        <end position="315"/>
    </location>
</feature>
<reference evidence="7 8" key="1">
    <citation type="submission" date="2016-03" db="EMBL/GenBank/DDBJ databases">
        <title>Choanephora cucurbitarum.</title>
        <authorList>
            <person name="Min B."/>
            <person name="Park H."/>
            <person name="Park J.-H."/>
            <person name="Shin H.-D."/>
            <person name="Choi I.-G."/>
        </authorList>
    </citation>
    <scope>NUCLEOTIDE SEQUENCE [LARGE SCALE GENOMIC DNA]</scope>
    <source>
        <strain evidence="7 8">KUS-F28377</strain>
    </source>
</reference>
<accession>A0A1C7NBZ1</accession>
<feature type="compositionally biased region" description="Polar residues" evidence="5">
    <location>
        <begin position="302"/>
        <end position="315"/>
    </location>
</feature>
<dbReference type="EMBL" id="LUGH01000288">
    <property type="protein sequence ID" value="OBZ86571.1"/>
    <property type="molecule type" value="Genomic_DNA"/>
</dbReference>
<dbReference type="GO" id="GO:0032153">
    <property type="term" value="C:cell division site"/>
    <property type="evidence" value="ECO:0007669"/>
    <property type="project" value="TreeGrafter"/>
</dbReference>
<evidence type="ECO:0000256" key="4">
    <source>
        <dbReference type="ARBA" id="ARBA00023136"/>
    </source>
</evidence>
<dbReference type="Pfam" id="PF06687">
    <property type="entry name" value="SUR7"/>
    <property type="match status" value="1"/>
</dbReference>
<sequence>MCFPTLTTLGQLSNRAFLNLIYFVSAWDQNRVYNVALWNYCTGLPGGNVQSCAQPTPAYNWARTPGISEIATSQANSGAVRAFFLAMFILFFVGMGLSFLFWLMSLPICCLKRRAWGISMSTFVLINFLVTLAALILSLIAILGGIKSFTGGNSPWNAQAGNALWIAIGATVALFLAFLCYGGGSCCADSGNKRSSRRRRQDEEYYYNSGDESDGRRTGCCGGRRKKNKSRVDPNYKESDKYIPGTTQPMYAQSPVYQSANNPQTNMLQQPYVASTGLDQQRTGTTDLNNNYNTKAAGYDGYNSQNYAPHLSNQQ</sequence>
<feature type="transmembrane region" description="Helical" evidence="6">
    <location>
        <begin position="82"/>
        <end position="103"/>
    </location>
</feature>
<feature type="compositionally biased region" description="Polar residues" evidence="5">
    <location>
        <begin position="280"/>
        <end position="294"/>
    </location>
</feature>
<dbReference type="GO" id="GO:0005886">
    <property type="term" value="C:plasma membrane"/>
    <property type="evidence" value="ECO:0007669"/>
    <property type="project" value="InterPro"/>
</dbReference>
<dbReference type="InterPro" id="IPR051380">
    <property type="entry name" value="pH-response_reg_palI/RIM9"/>
</dbReference>
<organism evidence="7 8">
    <name type="scientific">Choanephora cucurbitarum</name>
    <dbReference type="NCBI Taxonomy" id="101091"/>
    <lineage>
        <taxon>Eukaryota</taxon>
        <taxon>Fungi</taxon>
        <taxon>Fungi incertae sedis</taxon>
        <taxon>Mucoromycota</taxon>
        <taxon>Mucoromycotina</taxon>
        <taxon>Mucoromycetes</taxon>
        <taxon>Mucorales</taxon>
        <taxon>Mucorineae</taxon>
        <taxon>Choanephoraceae</taxon>
        <taxon>Choanephoroideae</taxon>
        <taxon>Choanephora</taxon>
    </lineage>
</organism>
<feature type="compositionally biased region" description="Basic and acidic residues" evidence="5">
    <location>
        <begin position="230"/>
        <end position="241"/>
    </location>
</feature>
<keyword evidence="3 6" id="KW-1133">Transmembrane helix</keyword>
<dbReference type="PANTHER" id="PTHR28013:SF3">
    <property type="entry name" value="PROTEIN DCV1-RELATED"/>
    <property type="match status" value="1"/>
</dbReference>
<evidence type="ECO:0000256" key="2">
    <source>
        <dbReference type="ARBA" id="ARBA00022692"/>
    </source>
</evidence>
<feature type="transmembrane region" description="Helical" evidence="6">
    <location>
        <begin position="163"/>
        <end position="188"/>
    </location>
</feature>
<comment type="subcellular location">
    <subcellularLocation>
        <location evidence="1">Membrane</location>
        <topology evidence="1">Multi-pass membrane protein</topology>
    </subcellularLocation>
</comment>
<dbReference type="STRING" id="101091.A0A1C7NBZ1"/>
<keyword evidence="2 6" id="KW-0812">Transmembrane</keyword>
<evidence type="ECO:0000256" key="1">
    <source>
        <dbReference type="ARBA" id="ARBA00004141"/>
    </source>
</evidence>
<feature type="region of interest" description="Disordered" evidence="5">
    <location>
        <begin position="207"/>
        <end position="247"/>
    </location>
</feature>
<proteinExistence type="predicted"/>
<dbReference type="AlphaFoldDB" id="A0A1C7NBZ1"/>
<keyword evidence="4 6" id="KW-0472">Membrane</keyword>
<evidence type="ECO:0000313" key="8">
    <source>
        <dbReference type="Proteomes" id="UP000093000"/>
    </source>
</evidence>
<dbReference type="OrthoDB" id="2327445at2759"/>
<evidence type="ECO:0000256" key="3">
    <source>
        <dbReference type="ARBA" id="ARBA00022989"/>
    </source>
</evidence>
<dbReference type="Proteomes" id="UP000093000">
    <property type="component" value="Unassembled WGS sequence"/>
</dbReference>
<feature type="non-terminal residue" evidence="7">
    <location>
        <position position="315"/>
    </location>
</feature>
<dbReference type="InterPro" id="IPR009571">
    <property type="entry name" value="SUR7/Rim9-like_fungi"/>
</dbReference>
<dbReference type="PANTHER" id="PTHR28013">
    <property type="entry name" value="PROTEIN DCV1-RELATED"/>
    <property type="match status" value="1"/>
</dbReference>
<feature type="transmembrane region" description="Helical" evidence="6">
    <location>
        <begin position="115"/>
        <end position="143"/>
    </location>
</feature>
<keyword evidence="8" id="KW-1185">Reference proteome</keyword>
<dbReference type="GO" id="GO:0035838">
    <property type="term" value="C:growing cell tip"/>
    <property type="evidence" value="ECO:0007669"/>
    <property type="project" value="TreeGrafter"/>
</dbReference>
<dbReference type="InParanoid" id="A0A1C7NBZ1"/>
<gene>
    <name evidence="7" type="ORF">A0J61_05368</name>
</gene>
<name>A0A1C7NBZ1_9FUNG</name>